<dbReference type="AlphaFoldDB" id="E2ALR3"/>
<evidence type="ECO:0000256" key="1">
    <source>
        <dbReference type="SAM" id="SignalP"/>
    </source>
</evidence>
<protein>
    <submittedName>
        <fullName evidence="2">Uncharacterized protein</fullName>
    </submittedName>
</protein>
<proteinExistence type="predicted"/>
<reference evidence="2 3" key="1">
    <citation type="journal article" date="2010" name="Science">
        <title>Genomic comparison of the ants Camponotus floridanus and Harpegnathos saltator.</title>
        <authorList>
            <person name="Bonasio R."/>
            <person name="Zhang G."/>
            <person name="Ye C."/>
            <person name="Mutti N.S."/>
            <person name="Fang X."/>
            <person name="Qin N."/>
            <person name="Donahue G."/>
            <person name="Yang P."/>
            <person name="Li Q."/>
            <person name="Li C."/>
            <person name="Zhang P."/>
            <person name="Huang Z."/>
            <person name="Berger S.L."/>
            <person name="Reinberg D."/>
            <person name="Wang J."/>
            <person name="Liebig J."/>
        </authorList>
    </citation>
    <scope>NUCLEOTIDE SEQUENCE [LARGE SCALE GENOMIC DNA]</scope>
    <source>
        <strain evidence="3">C129</strain>
    </source>
</reference>
<name>E2ALR3_CAMFO</name>
<keyword evidence="3" id="KW-1185">Reference proteome</keyword>
<feature type="chain" id="PRO_5003156816" evidence="1">
    <location>
        <begin position="23"/>
        <end position="154"/>
    </location>
</feature>
<gene>
    <name evidence="2" type="ORF">EAG_10929</name>
</gene>
<feature type="signal peptide" evidence="1">
    <location>
        <begin position="1"/>
        <end position="22"/>
    </location>
</feature>
<evidence type="ECO:0000313" key="3">
    <source>
        <dbReference type="Proteomes" id="UP000000311"/>
    </source>
</evidence>
<dbReference type="Proteomes" id="UP000000311">
    <property type="component" value="Unassembled WGS sequence"/>
</dbReference>
<dbReference type="InParanoid" id="E2ALR3"/>
<keyword evidence="1" id="KW-0732">Signal</keyword>
<accession>E2ALR3</accession>
<dbReference type="EMBL" id="GL440609">
    <property type="protein sequence ID" value="EFN65672.1"/>
    <property type="molecule type" value="Genomic_DNA"/>
</dbReference>
<organism evidence="3">
    <name type="scientific">Camponotus floridanus</name>
    <name type="common">Florida carpenter ant</name>
    <dbReference type="NCBI Taxonomy" id="104421"/>
    <lineage>
        <taxon>Eukaryota</taxon>
        <taxon>Metazoa</taxon>
        <taxon>Ecdysozoa</taxon>
        <taxon>Arthropoda</taxon>
        <taxon>Hexapoda</taxon>
        <taxon>Insecta</taxon>
        <taxon>Pterygota</taxon>
        <taxon>Neoptera</taxon>
        <taxon>Endopterygota</taxon>
        <taxon>Hymenoptera</taxon>
        <taxon>Apocrita</taxon>
        <taxon>Aculeata</taxon>
        <taxon>Formicoidea</taxon>
        <taxon>Formicidae</taxon>
        <taxon>Formicinae</taxon>
        <taxon>Camponotus</taxon>
    </lineage>
</organism>
<sequence length="154" mass="17130">MAISGMLFIALAAKTFFPGLNCITRCTVSGKGNYTLPGRTSVGKVSGPLSKFAGCLTVQAFVSPKTILFSIVDGERDERERPRPLSDRLPSDRYYTVAESLNPIAPSAFQTAAFSFDRGLSKLMRINRAEVNRGTFLFINLRKRYVDLQRLRET</sequence>
<evidence type="ECO:0000313" key="2">
    <source>
        <dbReference type="EMBL" id="EFN65672.1"/>
    </source>
</evidence>